<accession>A0A833E2Q6</accession>
<dbReference type="AlphaFoldDB" id="A0A833E2Q6"/>
<name>A0A833E2Q6_9EURY</name>
<comment type="caution">
    <text evidence="1">The sequence shown here is derived from an EMBL/GenBank/DDBJ whole genome shotgun (WGS) entry which is preliminary data.</text>
</comment>
<gene>
    <name evidence="1" type="ORF">EYH24_08420</name>
</gene>
<dbReference type="Proteomes" id="UP000653692">
    <property type="component" value="Unassembled WGS sequence"/>
</dbReference>
<sequence>MYPHLLNSPMVIDVAGLLHLIDGHVKVLEYRGKVIFRLTNIPDKFGKFKTMFAVSLPVIFKNAYHHNF</sequence>
<organism evidence="1 2">
    <name type="scientific">Thermococcus paralvinellae</name>
    <dbReference type="NCBI Taxonomy" id="582419"/>
    <lineage>
        <taxon>Archaea</taxon>
        <taxon>Methanobacteriati</taxon>
        <taxon>Methanobacteriota</taxon>
        <taxon>Thermococci</taxon>
        <taxon>Thermococcales</taxon>
        <taxon>Thermococcaceae</taxon>
        <taxon>Thermococcus</taxon>
    </lineage>
</organism>
<dbReference type="EMBL" id="DQUR01000282">
    <property type="protein sequence ID" value="HIP89902.1"/>
    <property type="molecule type" value="Genomic_DNA"/>
</dbReference>
<evidence type="ECO:0000313" key="1">
    <source>
        <dbReference type="EMBL" id="HIP89902.1"/>
    </source>
</evidence>
<evidence type="ECO:0000313" key="2">
    <source>
        <dbReference type="Proteomes" id="UP000653692"/>
    </source>
</evidence>
<proteinExistence type="predicted"/>
<feature type="non-terminal residue" evidence="1">
    <location>
        <position position="68"/>
    </location>
</feature>
<protein>
    <submittedName>
        <fullName evidence="1">Uncharacterized protein</fullName>
    </submittedName>
</protein>
<reference evidence="1" key="1">
    <citation type="journal article" date="2020" name="ISME J.">
        <title>Gammaproteobacteria mediating utilization of methyl-, sulfur- and petroleum organic compounds in deep ocean hydrothermal plumes.</title>
        <authorList>
            <person name="Zhou Z."/>
            <person name="Liu Y."/>
            <person name="Pan J."/>
            <person name="Cron B.R."/>
            <person name="Toner B.M."/>
            <person name="Anantharaman K."/>
            <person name="Breier J.A."/>
            <person name="Dick G.J."/>
            <person name="Li M."/>
        </authorList>
    </citation>
    <scope>NUCLEOTIDE SEQUENCE</scope>
    <source>
        <strain evidence="1">SZUA-1476</strain>
    </source>
</reference>